<dbReference type="AlphaFoldDB" id="A0A914QT09"/>
<name>A0A914QT09_9BILA</name>
<keyword evidence="1" id="KW-0175">Coiled coil</keyword>
<accession>A0A914QT09</accession>
<evidence type="ECO:0000313" key="2">
    <source>
        <dbReference type="Proteomes" id="UP000887578"/>
    </source>
</evidence>
<sequence>MQFKASKKLLDPKKMARKVQKLEDRLKTAEKTIKQLKLQYSDMQVTLATFAGIRHEMEIFKKKSEKAVESTKRLQVKVNKSEALESVTISKNALRSASTTDISVNNETFNVAKFIRTEFANSPSFAATCRNVEDFCVAAVKLFVDKPEHKNLPWTYAMGGKSRNNAFVQLPTKFVEDICCKFLQ</sequence>
<organism evidence="2 3">
    <name type="scientific">Panagrolaimus davidi</name>
    <dbReference type="NCBI Taxonomy" id="227884"/>
    <lineage>
        <taxon>Eukaryota</taxon>
        <taxon>Metazoa</taxon>
        <taxon>Ecdysozoa</taxon>
        <taxon>Nematoda</taxon>
        <taxon>Chromadorea</taxon>
        <taxon>Rhabditida</taxon>
        <taxon>Tylenchina</taxon>
        <taxon>Panagrolaimomorpha</taxon>
        <taxon>Panagrolaimoidea</taxon>
        <taxon>Panagrolaimidae</taxon>
        <taxon>Panagrolaimus</taxon>
    </lineage>
</organism>
<proteinExistence type="predicted"/>
<dbReference type="Proteomes" id="UP000887578">
    <property type="component" value="Unplaced"/>
</dbReference>
<protein>
    <submittedName>
        <fullName evidence="3">Uncharacterized protein</fullName>
    </submittedName>
</protein>
<keyword evidence="2" id="KW-1185">Reference proteome</keyword>
<evidence type="ECO:0000313" key="3">
    <source>
        <dbReference type="WBParaSite" id="PDA_v2.g30535.t1"/>
    </source>
</evidence>
<feature type="coiled-coil region" evidence="1">
    <location>
        <begin position="19"/>
        <end position="46"/>
    </location>
</feature>
<reference evidence="3" key="1">
    <citation type="submission" date="2022-11" db="UniProtKB">
        <authorList>
            <consortium name="WormBaseParasite"/>
        </authorList>
    </citation>
    <scope>IDENTIFICATION</scope>
</reference>
<evidence type="ECO:0000256" key="1">
    <source>
        <dbReference type="SAM" id="Coils"/>
    </source>
</evidence>
<dbReference type="WBParaSite" id="PDA_v2.g30535.t1">
    <property type="protein sequence ID" value="PDA_v2.g30535.t1"/>
    <property type="gene ID" value="PDA_v2.g30535"/>
</dbReference>